<dbReference type="FunFam" id="3.10.20.90:FF:000160">
    <property type="entry name" value="Polyubiquitin-C"/>
    <property type="match status" value="1"/>
</dbReference>
<dbReference type="STRING" id="1095629.A0A0C9XGV2"/>
<protein>
    <recommendedName>
        <fullName evidence="1">Ubiquitin-like domain-containing protein</fullName>
    </recommendedName>
</protein>
<dbReference type="InterPro" id="IPR000626">
    <property type="entry name" value="Ubiquitin-like_dom"/>
</dbReference>
<name>A0A0C9XGV2_9AGAR</name>
<accession>A0A0C9XGV2</accession>
<evidence type="ECO:0000259" key="1">
    <source>
        <dbReference type="PROSITE" id="PS50053"/>
    </source>
</evidence>
<dbReference type="OrthoDB" id="428577at2759"/>
<dbReference type="SUPFAM" id="SSF54236">
    <property type="entry name" value="Ubiquitin-like"/>
    <property type="match status" value="1"/>
</dbReference>
<dbReference type="Proteomes" id="UP000054477">
    <property type="component" value="Unassembled WGS sequence"/>
</dbReference>
<dbReference type="InterPro" id="IPR029071">
    <property type="entry name" value="Ubiquitin-like_domsf"/>
</dbReference>
<dbReference type="PROSITE" id="PS50053">
    <property type="entry name" value="UBIQUITIN_2"/>
    <property type="match status" value="1"/>
</dbReference>
<dbReference type="InterPro" id="IPR050158">
    <property type="entry name" value="Ubiquitin_ubiquitin-like"/>
</dbReference>
<dbReference type="SMART" id="SM00213">
    <property type="entry name" value="UBQ"/>
    <property type="match status" value="1"/>
</dbReference>
<keyword evidence="3" id="KW-1185">Reference proteome</keyword>
<dbReference type="Pfam" id="PF00240">
    <property type="entry name" value="ubiquitin"/>
    <property type="match status" value="1"/>
</dbReference>
<dbReference type="HOGENOM" id="CLU_010412_6_2_1"/>
<gene>
    <name evidence="2" type="ORF">K443DRAFT_69680</name>
</gene>
<evidence type="ECO:0000313" key="3">
    <source>
        <dbReference type="Proteomes" id="UP000054477"/>
    </source>
</evidence>
<proteinExistence type="predicted"/>
<dbReference type="AlphaFoldDB" id="A0A0C9XGV2"/>
<dbReference type="PANTHER" id="PTHR10666">
    <property type="entry name" value="UBIQUITIN"/>
    <property type="match status" value="1"/>
</dbReference>
<dbReference type="Gene3D" id="3.10.20.90">
    <property type="entry name" value="Phosphatidylinositol 3-kinase Catalytic Subunit, Chain A, domain 1"/>
    <property type="match status" value="1"/>
</dbReference>
<feature type="domain" description="Ubiquitin-like" evidence="1">
    <location>
        <begin position="1"/>
        <end position="76"/>
    </location>
</feature>
<organism evidence="2 3">
    <name type="scientific">Laccaria amethystina LaAM-08-1</name>
    <dbReference type="NCBI Taxonomy" id="1095629"/>
    <lineage>
        <taxon>Eukaryota</taxon>
        <taxon>Fungi</taxon>
        <taxon>Dikarya</taxon>
        <taxon>Basidiomycota</taxon>
        <taxon>Agaricomycotina</taxon>
        <taxon>Agaricomycetes</taxon>
        <taxon>Agaricomycetidae</taxon>
        <taxon>Agaricales</taxon>
        <taxon>Agaricineae</taxon>
        <taxon>Hydnangiaceae</taxon>
        <taxon>Laccaria</taxon>
    </lineage>
</organism>
<feature type="non-terminal residue" evidence="2">
    <location>
        <position position="76"/>
    </location>
</feature>
<dbReference type="PRINTS" id="PR00348">
    <property type="entry name" value="UBIQUITIN"/>
</dbReference>
<reference evidence="2 3" key="1">
    <citation type="submission" date="2014-04" db="EMBL/GenBank/DDBJ databases">
        <authorList>
            <consortium name="DOE Joint Genome Institute"/>
            <person name="Kuo A."/>
            <person name="Kohler A."/>
            <person name="Nagy L.G."/>
            <person name="Floudas D."/>
            <person name="Copeland A."/>
            <person name="Barry K.W."/>
            <person name="Cichocki N."/>
            <person name="Veneault-Fourrey C."/>
            <person name="LaButti K."/>
            <person name="Lindquist E.A."/>
            <person name="Lipzen A."/>
            <person name="Lundell T."/>
            <person name="Morin E."/>
            <person name="Murat C."/>
            <person name="Sun H."/>
            <person name="Tunlid A."/>
            <person name="Henrissat B."/>
            <person name="Grigoriev I.V."/>
            <person name="Hibbett D.S."/>
            <person name="Martin F."/>
            <person name="Nordberg H.P."/>
            <person name="Cantor M.N."/>
            <person name="Hua S.X."/>
        </authorList>
    </citation>
    <scope>NUCLEOTIDE SEQUENCE [LARGE SCALE GENOMIC DNA]</scope>
    <source>
        <strain evidence="2 3">LaAM-08-1</strain>
    </source>
</reference>
<sequence length="76" mass="8681">MQLLLHTLTGKTFMLEVESCDYVGNVKAKIQDTENIPIGQQRLIFNNRQLDDTLMLADYLIKKDSTIHLLFRLSGG</sequence>
<dbReference type="EMBL" id="KN838707">
    <property type="protein sequence ID" value="KIJ96906.1"/>
    <property type="molecule type" value="Genomic_DNA"/>
</dbReference>
<evidence type="ECO:0000313" key="2">
    <source>
        <dbReference type="EMBL" id="KIJ96906.1"/>
    </source>
</evidence>
<reference evidence="3" key="2">
    <citation type="submission" date="2015-01" db="EMBL/GenBank/DDBJ databases">
        <title>Evolutionary Origins and Diversification of the Mycorrhizal Mutualists.</title>
        <authorList>
            <consortium name="DOE Joint Genome Institute"/>
            <consortium name="Mycorrhizal Genomics Consortium"/>
            <person name="Kohler A."/>
            <person name="Kuo A."/>
            <person name="Nagy L.G."/>
            <person name="Floudas D."/>
            <person name="Copeland A."/>
            <person name="Barry K.W."/>
            <person name="Cichocki N."/>
            <person name="Veneault-Fourrey C."/>
            <person name="LaButti K."/>
            <person name="Lindquist E.A."/>
            <person name="Lipzen A."/>
            <person name="Lundell T."/>
            <person name="Morin E."/>
            <person name="Murat C."/>
            <person name="Riley R."/>
            <person name="Ohm R."/>
            <person name="Sun H."/>
            <person name="Tunlid A."/>
            <person name="Henrissat B."/>
            <person name="Grigoriev I.V."/>
            <person name="Hibbett D.S."/>
            <person name="Martin F."/>
        </authorList>
    </citation>
    <scope>NUCLEOTIDE SEQUENCE [LARGE SCALE GENOMIC DNA]</scope>
    <source>
        <strain evidence="3">LaAM-08-1</strain>
    </source>
</reference>
<dbReference type="InterPro" id="IPR019956">
    <property type="entry name" value="Ubiquitin_dom"/>
</dbReference>